<accession>A0A9N8ZU26</accession>
<keyword evidence="7" id="KW-1185">Reference proteome</keyword>
<dbReference type="GO" id="GO:0005840">
    <property type="term" value="C:ribosome"/>
    <property type="evidence" value="ECO:0007669"/>
    <property type="project" value="UniProtKB-KW"/>
</dbReference>
<keyword evidence="3" id="KW-0687">Ribonucleoprotein</keyword>
<evidence type="ECO:0000256" key="3">
    <source>
        <dbReference type="ARBA" id="ARBA00023274"/>
    </source>
</evidence>
<evidence type="ECO:0000313" key="6">
    <source>
        <dbReference type="EMBL" id="CAG8507155.1"/>
    </source>
</evidence>
<dbReference type="EMBL" id="CAJVPL010000534">
    <property type="protein sequence ID" value="CAG8507155.1"/>
    <property type="molecule type" value="Genomic_DNA"/>
</dbReference>
<reference evidence="6" key="1">
    <citation type="submission" date="2021-06" db="EMBL/GenBank/DDBJ databases">
        <authorList>
            <person name="Kallberg Y."/>
            <person name="Tangrot J."/>
            <person name="Rosling A."/>
        </authorList>
    </citation>
    <scope>NUCLEOTIDE SEQUENCE</scope>
    <source>
        <strain evidence="6">MT106</strain>
    </source>
</reference>
<evidence type="ECO:0000256" key="1">
    <source>
        <dbReference type="ARBA" id="ARBA00010528"/>
    </source>
</evidence>
<dbReference type="InterPro" id="IPR023574">
    <property type="entry name" value="Ribosomal_uL4_dom_sf"/>
</dbReference>
<evidence type="ECO:0000313" key="7">
    <source>
        <dbReference type="Proteomes" id="UP000789831"/>
    </source>
</evidence>
<comment type="similarity">
    <text evidence="1">Belongs to the universal ribosomal protein uL4 family.</text>
</comment>
<dbReference type="InterPro" id="IPR013005">
    <property type="entry name" value="Ribosomal_uL4-like"/>
</dbReference>
<evidence type="ECO:0000256" key="5">
    <source>
        <dbReference type="SAM" id="MobiDB-lite"/>
    </source>
</evidence>
<protein>
    <recommendedName>
        <fullName evidence="4">Large ribosomal subunit protein uL4m</fullName>
    </recommendedName>
</protein>
<dbReference type="GO" id="GO:0006412">
    <property type="term" value="P:translation"/>
    <property type="evidence" value="ECO:0007669"/>
    <property type="project" value="InterPro"/>
</dbReference>
<dbReference type="SUPFAM" id="SSF52166">
    <property type="entry name" value="Ribosomal protein L4"/>
    <property type="match status" value="1"/>
</dbReference>
<dbReference type="AlphaFoldDB" id="A0A9N8ZU26"/>
<dbReference type="PANTHER" id="PTHR10746">
    <property type="entry name" value="50S RIBOSOMAL PROTEIN L4"/>
    <property type="match status" value="1"/>
</dbReference>
<comment type="caution">
    <text evidence="6">The sequence shown here is derived from an EMBL/GenBank/DDBJ whole genome shotgun (WGS) entry which is preliminary data.</text>
</comment>
<dbReference type="Proteomes" id="UP000789831">
    <property type="component" value="Unassembled WGS sequence"/>
</dbReference>
<evidence type="ECO:0000256" key="2">
    <source>
        <dbReference type="ARBA" id="ARBA00022980"/>
    </source>
</evidence>
<gene>
    <name evidence="6" type="ORF">AGERDE_LOCUS4550</name>
</gene>
<name>A0A9N8ZU26_9GLOM</name>
<dbReference type="Pfam" id="PF00573">
    <property type="entry name" value="Ribosomal_L4"/>
    <property type="match status" value="1"/>
</dbReference>
<dbReference type="InterPro" id="IPR002136">
    <property type="entry name" value="Ribosomal_uL4"/>
</dbReference>
<dbReference type="NCBIfam" id="TIGR03953">
    <property type="entry name" value="rplD_bact"/>
    <property type="match status" value="1"/>
</dbReference>
<dbReference type="Gene3D" id="3.40.1370.10">
    <property type="match status" value="1"/>
</dbReference>
<proteinExistence type="inferred from homology"/>
<organism evidence="6 7">
    <name type="scientific">Ambispora gerdemannii</name>
    <dbReference type="NCBI Taxonomy" id="144530"/>
    <lineage>
        <taxon>Eukaryota</taxon>
        <taxon>Fungi</taxon>
        <taxon>Fungi incertae sedis</taxon>
        <taxon>Mucoromycota</taxon>
        <taxon>Glomeromycotina</taxon>
        <taxon>Glomeromycetes</taxon>
        <taxon>Archaeosporales</taxon>
        <taxon>Ambisporaceae</taxon>
        <taxon>Ambispora</taxon>
    </lineage>
</organism>
<feature type="compositionally biased region" description="Polar residues" evidence="5">
    <location>
        <begin position="91"/>
        <end position="103"/>
    </location>
</feature>
<dbReference type="PANTHER" id="PTHR10746:SF6">
    <property type="entry name" value="LARGE RIBOSOMAL SUBUNIT PROTEIN UL4M"/>
    <property type="match status" value="1"/>
</dbReference>
<feature type="region of interest" description="Disordered" evidence="5">
    <location>
        <begin position="75"/>
        <end position="117"/>
    </location>
</feature>
<dbReference type="GO" id="GO:0003735">
    <property type="term" value="F:structural constituent of ribosome"/>
    <property type="evidence" value="ECO:0007669"/>
    <property type="project" value="InterPro"/>
</dbReference>
<evidence type="ECO:0000256" key="4">
    <source>
        <dbReference type="ARBA" id="ARBA00040565"/>
    </source>
</evidence>
<dbReference type="GO" id="GO:1990904">
    <property type="term" value="C:ribonucleoprotein complex"/>
    <property type="evidence" value="ECO:0007669"/>
    <property type="project" value="UniProtKB-KW"/>
</dbReference>
<keyword evidence="2" id="KW-0689">Ribosomal protein</keyword>
<sequence>MNNIIKQHARAKQAKNKEKLDSVIEEKIKIFKEEGTVKYLDNSIKECLDKLASADKIDASNHKCWIDTRTKKVKTKGEVTGGGDKPWRQKGTGQARQGSTRNPQWRHGGVAHGPTGRENYSLNINKKLKKKVLQSLLGEKMRNKEIIIIDKIELENYKTQVAENMLNNLPRNCRQVAKAAVCKTAIRRCKSDQFLQVKSIYE</sequence>
<dbReference type="OrthoDB" id="2433220at2759"/>